<dbReference type="EMBL" id="CAJJDM010000067">
    <property type="protein sequence ID" value="CAD8081361.1"/>
    <property type="molecule type" value="Genomic_DNA"/>
</dbReference>
<comment type="caution">
    <text evidence="1">The sequence shown here is derived from an EMBL/GenBank/DDBJ whole genome shotgun (WGS) entry which is preliminary data.</text>
</comment>
<proteinExistence type="predicted"/>
<gene>
    <name evidence="1" type="ORF">PPRIM_AZ9-3.1.T0650189</name>
</gene>
<keyword evidence="2" id="KW-1185">Reference proteome</keyword>
<reference evidence="1" key="1">
    <citation type="submission" date="2021-01" db="EMBL/GenBank/DDBJ databases">
        <authorList>
            <consortium name="Genoscope - CEA"/>
            <person name="William W."/>
        </authorList>
    </citation>
    <scope>NUCLEOTIDE SEQUENCE</scope>
</reference>
<dbReference type="Proteomes" id="UP000688137">
    <property type="component" value="Unassembled WGS sequence"/>
</dbReference>
<name>A0A8S1MT56_PARPR</name>
<organism evidence="1 2">
    <name type="scientific">Paramecium primaurelia</name>
    <dbReference type="NCBI Taxonomy" id="5886"/>
    <lineage>
        <taxon>Eukaryota</taxon>
        <taxon>Sar</taxon>
        <taxon>Alveolata</taxon>
        <taxon>Ciliophora</taxon>
        <taxon>Intramacronucleata</taxon>
        <taxon>Oligohymenophorea</taxon>
        <taxon>Peniculida</taxon>
        <taxon>Parameciidae</taxon>
        <taxon>Paramecium</taxon>
    </lineage>
</organism>
<protein>
    <submittedName>
        <fullName evidence="1">Uncharacterized protein</fullName>
    </submittedName>
</protein>
<sequence length="110" mass="13288">MNIIQSTVDEFIKNEIIEFYYNSKSQFHQTTLEYLRNRLSRYGKGVLIYISDYPISQSTSSDQMVLYFQSKKEYVFICLIRQLFKEPPNHGQNIQCSLRGQEYKLNYHYY</sequence>
<accession>A0A8S1MT56</accession>
<dbReference type="OMA" id="GQNIQCS"/>
<evidence type="ECO:0000313" key="1">
    <source>
        <dbReference type="EMBL" id="CAD8081361.1"/>
    </source>
</evidence>
<evidence type="ECO:0000313" key="2">
    <source>
        <dbReference type="Proteomes" id="UP000688137"/>
    </source>
</evidence>
<dbReference type="AlphaFoldDB" id="A0A8S1MT56"/>